<evidence type="ECO:0000313" key="2">
    <source>
        <dbReference type="Proteomes" id="UP000054770"/>
    </source>
</evidence>
<reference evidence="1" key="1">
    <citation type="submission" date="2016-01" db="EMBL/GenBank/DDBJ databases">
        <authorList>
            <person name="Peeters C."/>
        </authorList>
    </citation>
    <scope>NUCLEOTIDE SEQUENCE [LARGE SCALE GENOMIC DNA]</scope>
    <source>
        <strain evidence="1">LMG 22940</strain>
    </source>
</reference>
<dbReference type="EMBL" id="FCON02000004">
    <property type="protein sequence ID" value="SAL19424.1"/>
    <property type="molecule type" value="Genomic_DNA"/>
</dbReference>
<protein>
    <submittedName>
        <fullName evidence="1">Uncharacterized protein</fullName>
    </submittedName>
</protein>
<evidence type="ECO:0000313" key="1">
    <source>
        <dbReference type="EMBL" id="SAL19424.1"/>
    </source>
</evidence>
<dbReference type="AlphaFoldDB" id="A0A158FHZ9"/>
<organism evidence="1 2">
    <name type="scientific">Caballeronia choica</name>
    <dbReference type="NCBI Taxonomy" id="326476"/>
    <lineage>
        <taxon>Bacteria</taxon>
        <taxon>Pseudomonadati</taxon>
        <taxon>Pseudomonadota</taxon>
        <taxon>Betaproteobacteria</taxon>
        <taxon>Burkholderiales</taxon>
        <taxon>Burkholderiaceae</taxon>
        <taxon>Caballeronia</taxon>
    </lineage>
</organism>
<name>A0A158FHZ9_9BURK</name>
<sequence>MRVFDGRFMRRPNVDWHVLFRAADLGDSTIFANKACYFSLRAACLRPLGCGASIQLHSVHKTVVDPQALLMALTIIRKFFKNTPATICRVASAHKMCL</sequence>
<keyword evidence="2" id="KW-1185">Reference proteome</keyword>
<gene>
    <name evidence="1" type="ORF">AWB68_00666</name>
</gene>
<dbReference type="Proteomes" id="UP000054770">
    <property type="component" value="Unassembled WGS sequence"/>
</dbReference>
<accession>A0A158FHZ9</accession>
<comment type="caution">
    <text evidence="1">The sequence shown here is derived from an EMBL/GenBank/DDBJ whole genome shotgun (WGS) entry which is preliminary data.</text>
</comment>
<proteinExistence type="predicted"/>